<keyword evidence="3" id="KW-0963">Cytoplasm</keyword>
<evidence type="ECO:0000256" key="9">
    <source>
        <dbReference type="ARBA" id="ARBA00023274"/>
    </source>
</evidence>
<evidence type="ECO:0000256" key="10">
    <source>
        <dbReference type="ARBA" id="ARBA00035672"/>
    </source>
</evidence>
<dbReference type="NCBIfam" id="TIGR00959">
    <property type="entry name" value="ffh"/>
    <property type="match status" value="1"/>
</dbReference>
<evidence type="ECO:0000256" key="6">
    <source>
        <dbReference type="ARBA" id="ARBA00022884"/>
    </source>
</evidence>
<keyword evidence="4" id="KW-0547">Nucleotide-binding</keyword>
<dbReference type="InterPro" id="IPR003593">
    <property type="entry name" value="AAA+_ATPase"/>
</dbReference>
<dbReference type="CDD" id="cd18539">
    <property type="entry name" value="SRP_G"/>
    <property type="match status" value="1"/>
</dbReference>
<dbReference type="Pfam" id="PF02978">
    <property type="entry name" value="SRP_SPB"/>
    <property type="match status" value="1"/>
</dbReference>
<dbReference type="SUPFAM" id="SSF47446">
    <property type="entry name" value="Signal peptide-binding domain"/>
    <property type="match status" value="1"/>
</dbReference>
<evidence type="ECO:0000256" key="2">
    <source>
        <dbReference type="ARBA" id="ARBA00005450"/>
    </source>
</evidence>
<proteinExistence type="inferred from homology"/>
<dbReference type="EC" id="3.6.5.4" evidence="10"/>
<evidence type="ECO:0000313" key="12">
    <source>
        <dbReference type="EMBL" id="SFV60260.1"/>
    </source>
</evidence>
<evidence type="ECO:0000256" key="5">
    <source>
        <dbReference type="ARBA" id="ARBA00022801"/>
    </source>
</evidence>
<evidence type="ECO:0000256" key="4">
    <source>
        <dbReference type="ARBA" id="ARBA00022741"/>
    </source>
</evidence>
<evidence type="ECO:0000256" key="3">
    <source>
        <dbReference type="ARBA" id="ARBA00022490"/>
    </source>
</evidence>
<evidence type="ECO:0000256" key="1">
    <source>
        <dbReference type="ARBA" id="ARBA00004496"/>
    </source>
</evidence>
<dbReference type="SMART" id="SM00963">
    <property type="entry name" value="SRP54_N"/>
    <property type="match status" value="1"/>
</dbReference>
<gene>
    <name evidence="12" type="ORF">MNB_SM-4-1655</name>
</gene>
<dbReference type="GO" id="GO:0006614">
    <property type="term" value="P:SRP-dependent cotranslational protein targeting to membrane"/>
    <property type="evidence" value="ECO:0007669"/>
    <property type="project" value="InterPro"/>
</dbReference>
<keyword evidence="5" id="KW-0378">Hydrolase</keyword>
<sequence length="451" mass="49630">MFDTLTDSFTNAIRKIRFHDDEKALTKALVELKKNLLKADVNHKVVKELLEKVQLRTKEKGIGKDQFLEAMRVSLTELLEVGGNKGFVFAPNPPTTILMTGLQGSGKTTTTGKLATYLKNKQKKVLIVAADLQRLAAVEQLRQISAQIEVELYEDEATKNPVEVVKAAMKYAHSKIFDVVLIDTAGRLAIDDALMSELKDVKKAASPDEIFYVADSLTGQDAIRTATTFKEKIGIDGVILSKYDGDSKGGVALGLSSQVQVPLRFIGNGEKMEDLEVFLPERIVNRLMGFGDVEGLAEKTADIIDEKQAKRLSKKIQKGKFNFNDFLEQMESMKKMGSMSSIMGMIPGMGSMSKVIKDFDFENSGELKNIKAMVSSMTKKEREEPDLINNSRKQRIAIGCGLTIVEINRMIKQFKNAGKMAKKFSGKNGMKQLQSMMGGAGGPGGMAGLPR</sequence>
<evidence type="ECO:0000256" key="8">
    <source>
        <dbReference type="ARBA" id="ARBA00023135"/>
    </source>
</evidence>
<dbReference type="PANTHER" id="PTHR11564">
    <property type="entry name" value="SIGNAL RECOGNITION PARTICLE 54K PROTEIN SRP54"/>
    <property type="match status" value="1"/>
</dbReference>
<dbReference type="SUPFAM" id="SSF47364">
    <property type="entry name" value="Domain of the SRP/SRP receptor G-proteins"/>
    <property type="match status" value="1"/>
</dbReference>
<dbReference type="EMBL" id="FPHF01000056">
    <property type="protein sequence ID" value="SFV60260.1"/>
    <property type="molecule type" value="Genomic_DNA"/>
</dbReference>
<dbReference type="InterPro" id="IPR027417">
    <property type="entry name" value="P-loop_NTPase"/>
</dbReference>
<keyword evidence="7" id="KW-0342">GTP-binding</keyword>
<dbReference type="AlphaFoldDB" id="A0A1W1C338"/>
<protein>
    <recommendedName>
        <fullName evidence="10">signal-recognition-particle GTPase</fullName>
        <ecNumber evidence="10">3.6.5.4</ecNumber>
    </recommendedName>
</protein>
<dbReference type="InterPro" id="IPR022941">
    <property type="entry name" value="SRP54"/>
</dbReference>
<dbReference type="InterPro" id="IPR004125">
    <property type="entry name" value="Signal_recog_particle_SRP54_M"/>
</dbReference>
<evidence type="ECO:0000259" key="11">
    <source>
        <dbReference type="PROSITE" id="PS00300"/>
    </source>
</evidence>
<reference evidence="12" key="1">
    <citation type="submission" date="2016-10" db="EMBL/GenBank/DDBJ databases">
        <authorList>
            <person name="de Groot N.N."/>
        </authorList>
    </citation>
    <scope>NUCLEOTIDE SEQUENCE</scope>
</reference>
<keyword evidence="8" id="KW-0733">Signal recognition particle</keyword>
<dbReference type="SMART" id="SM00962">
    <property type="entry name" value="SRP54"/>
    <property type="match status" value="1"/>
</dbReference>
<dbReference type="GO" id="GO:0008312">
    <property type="term" value="F:7S RNA binding"/>
    <property type="evidence" value="ECO:0007669"/>
    <property type="project" value="InterPro"/>
</dbReference>
<dbReference type="InterPro" id="IPR036891">
    <property type="entry name" value="Signal_recog_part_SRP54_M_sf"/>
</dbReference>
<keyword evidence="6" id="KW-0694">RNA-binding</keyword>
<accession>A0A1W1C338</accession>
<feature type="domain" description="SRP54-type proteins GTP-binding" evidence="11">
    <location>
        <begin position="262"/>
        <end position="275"/>
    </location>
</feature>
<dbReference type="SUPFAM" id="SSF52540">
    <property type="entry name" value="P-loop containing nucleoside triphosphate hydrolases"/>
    <property type="match status" value="1"/>
</dbReference>
<comment type="subcellular location">
    <subcellularLocation>
        <location evidence="1">Cytoplasm</location>
    </subcellularLocation>
</comment>
<dbReference type="GO" id="GO:0005786">
    <property type="term" value="C:signal recognition particle, endoplasmic reticulum targeting"/>
    <property type="evidence" value="ECO:0007669"/>
    <property type="project" value="UniProtKB-KW"/>
</dbReference>
<dbReference type="Gene3D" id="1.20.120.140">
    <property type="entry name" value="Signal recognition particle SRP54, nucleotide-binding domain"/>
    <property type="match status" value="1"/>
</dbReference>
<evidence type="ECO:0000256" key="7">
    <source>
        <dbReference type="ARBA" id="ARBA00023134"/>
    </source>
</evidence>
<dbReference type="InterPro" id="IPR013822">
    <property type="entry name" value="Signal_recog_particl_SRP54_hlx"/>
</dbReference>
<dbReference type="Gene3D" id="3.40.50.300">
    <property type="entry name" value="P-loop containing nucleotide triphosphate hydrolases"/>
    <property type="match status" value="1"/>
</dbReference>
<dbReference type="InterPro" id="IPR004780">
    <property type="entry name" value="SRP"/>
</dbReference>
<name>A0A1W1C338_9ZZZZ</name>
<keyword evidence="9" id="KW-0687">Ribonucleoprotein</keyword>
<comment type="similarity">
    <text evidence="2">Belongs to the GTP-binding SRP family. SRP54 subfamily.</text>
</comment>
<dbReference type="SMART" id="SM00382">
    <property type="entry name" value="AAA"/>
    <property type="match status" value="1"/>
</dbReference>
<dbReference type="Pfam" id="PF00448">
    <property type="entry name" value="SRP54"/>
    <property type="match status" value="1"/>
</dbReference>
<dbReference type="GO" id="GO:0005525">
    <property type="term" value="F:GTP binding"/>
    <property type="evidence" value="ECO:0007669"/>
    <property type="project" value="UniProtKB-KW"/>
</dbReference>
<dbReference type="PROSITE" id="PS00300">
    <property type="entry name" value="SRP54"/>
    <property type="match status" value="1"/>
</dbReference>
<dbReference type="Gene3D" id="1.10.260.30">
    <property type="entry name" value="Signal recognition particle, SRP54 subunit, M-domain"/>
    <property type="match status" value="1"/>
</dbReference>
<organism evidence="12">
    <name type="scientific">hydrothermal vent metagenome</name>
    <dbReference type="NCBI Taxonomy" id="652676"/>
    <lineage>
        <taxon>unclassified sequences</taxon>
        <taxon>metagenomes</taxon>
        <taxon>ecological metagenomes</taxon>
    </lineage>
</organism>
<dbReference type="GO" id="GO:0003924">
    <property type="term" value="F:GTPase activity"/>
    <property type="evidence" value="ECO:0007669"/>
    <property type="project" value="InterPro"/>
</dbReference>
<dbReference type="Pfam" id="PF02881">
    <property type="entry name" value="SRP54_N"/>
    <property type="match status" value="1"/>
</dbReference>
<dbReference type="InterPro" id="IPR042101">
    <property type="entry name" value="SRP54_N_sf"/>
</dbReference>
<dbReference type="InterPro" id="IPR036225">
    <property type="entry name" value="SRP/SRP_N"/>
</dbReference>
<dbReference type="PANTHER" id="PTHR11564:SF5">
    <property type="entry name" value="SIGNAL RECOGNITION PARTICLE SUBUNIT SRP54"/>
    <property type="match status" value="1"/>
</dbReference>
<dbReference type="HAMAP" id="MF_00306">
    <property type="entry name" value="SRP54"/>
    <property type="match status" value="1"/>
</dbReference>
<dbReference type="InterPro" id="IPR000897">
    <property type="entry name" value="SRP54_GTPase_dom"/>
</dbReference>